<reference evidence="4" key="1">
    <citation type="submission" date="2010-07" db="EMBL/GenBank/DDBJ databases">
        <authorList>
            <consortium name="CONSOLIDER consortium CSD2007-00005"/>
            <person name="Guazzaroni M.-E."/>
            <person name="Richter M."/>
            <person name="Garcia-Salamanca A."/>
            <person name="Yarza P."/>
            <person name="Ferrer M."/>
        </authorList>
    </citation>
    <scope>NUCLEOTIDE SEQUENCE</scope>
</reference>
<dbReference type="SUPFAM" id="SSF51120">
    <property type="entry name" value="beta-Roll"/>
    <property type="match status" value="1"/>
</dbReference>
<protein>
    <submittedName>
        <fullName evidence="4">Calcium-binding protein</fullName>
    </submittedName>
</protein>
<dbReference type="InterPro" id="IPR001343">
    <property type="entry name" value="Hemolysn_Ca-bd"/>
</dbReference>
<keyword evidence="2" id="KW-0964">Secreted</keyword>
<feature type="region of interest" description="Disordered" evidence="3">
    <location>
        <begin position="28"/>
        <end position="53"/>
    </location>
</feature>
<sequence length="133" mass="13433">MATIPGSSGNDTLVGTADGDYIDGLEGNDSLSGLGGDDTLRGGDGNDTLRGGDGTDWLIGGAGTDVLDGGNGNDVIFYEESASGVNVNLATGQVLDDGYGSTDTLIGIENLHGSYHGDVLRLSDVDSYVFARA</sequence>
<dbReference type="PANTHER" id="PTHR38340">
    <property type="entry name" value="S-LAYER PROTEIN"/>
    <property type="match status" value="1"/>
</dbReference>
<proteinExistence type="predicted"/>
<dbReference type="InterPro" id="IPR050557">
    <property type="entry name" value="RTX_toxin/Mannuronan_C5-epim"/>
</dbReference>
<evidence type="ECO:0000256" key="1">
    <source>
        <dbReference type="ARBA" id="ARBA00004613"/>
    </source>
</evidence>
<evidence type="ECO:0000256" key="2">
    <source>
        <dbReference type="ARBA" id="ARBA00022525"/>
    </source>
</evidence>
<name>D9PLE5_9ZZZZ</name>
<dbReference type="Gene3D" id="2.150.10.10">
    <property type="entry name" value="Serralysin-like metalloprotease, C-terminal"/>
    <property type="match status" value="1"/>
</dbReference>
<dbReference type="InterPro" id="IPR018511">
    <property type="entry name" value="Hemolysin-typ_Ca-bd_CS"/>
</dbReference>
<dbReference type="EMBL" id="ADZX01000718">
    <property type="protein sequence ID" value="EFK95621.1"/>
    <property type="molecule type" value="Genomic_DNA"/>
</dbReference>
<dbReference type="PANTHER" id="PTHR38340:SF1">
    <property type="entry name" value="S-LAYER PROTEIN"/>
    <property type="match status" value="1"/>
</dbReference>
<dbReference type="GO" id="GO:0005576">
    <property type="term" value="C:extracellular region"/>
    <property type="evidence" value="ECO:0007669"/>
    <property type="project" value="UniProtKB-SubCell"/>
</dbReference>
<dbReference type="PROSITE" id="PS00330">
    <property type="entry name" value="HEMOLYSIN_CALCIUM"/>
    <property type="match status" value="3"/>
</dbReference>
<dbReference type="InterPro" id="IPR011049">
    <property type="entry name" value="Serralysin-like_metalloprot_C"/>
</dbReference>
<comment type="caution">
    <text evidence="4">The sequence shown here is derived from an EMBL/GenBank/DDBJ whole genome shotgun (WGS) entry which is preliminary data.</text>
</comment>
<dbReference type="Pfam" id="PF00353">
    <property type="entry name" value="HemolysinCabind"/>
    <property type="match status" value="2"/>
</dbReference>
<dbReference type="AlphaFoldDB" id="D9PLE5"/>
<evidence type="ECO:0000256" key="3">
    <source>
        <dbReference type="SAM" id="MobiDB-lite"/>
    </source>
</evidence>
<organism evidence="4">
    <name type="scientific">sediment metagenome</name>
    <dbReference type="NCBI Taxonomy" id="749907"/>
    <lineage>
        <taxon>unclassified sequences</taxon>
        <taxon>metagenomes</taxon>
        <taxon>ecological metagenomes</taxon>
    </lineage>
</organism>
<dbReference type="GO" id="GO:0005509">
    <property type="term" value="F:calcium ion binding"/>
    <property type="evidence" value="ECO:0007669"/>
    <property type="project" value="InterPro"/>
</dbReference>
<dbReference type="PRINTS" id="PR00313">
    <property type="entry name" value="CABNDNGRPT"/>
</dbReference>
<evidence type="ECO:0000313" key="4">
    <source>
        <dbReference type="EMBL" id="EFK95621.1"/>
    </source>
</evidence>
<feature type="non-terminal residue" evidence="4">
    <location>
        <position position="133"/>
    </location>
</feature>
<comment type="subcellular location">
    <subcellularLocation>
        <location evidence="1">Secreted</location>
    </subcellularLocation>
</comment>
<reference evidence="4" key="2">
    <citation type="journal article" date="2011" name="Microb. Ecol.">
        <title>Taxonomic and Functional Metagenomic Profiling of the Microbial Community in the Anoxic Sediment of a Sub-saline Shallow Lake (Laguna de Carrizo, Central Spain).</title>
        <authorList>
            <person name="Ferrer M."/>
            <person name="Guazzaroni M.E."/>
            <person name="Richter M."/>
            <person name="Garcia-Salamanca A."/>
            <person name="Yarza P."/>
            <person name="Suarez-Suarez A."/>
            <person name="Solano J."/>
            <person name="Alcaide M."/>
            <person name="van Dillewijn P."/>
            <person name="Molina-Henares M.A."/>
            <person name="Lopez-Cortes N."/>
            <person name="Al-Ramahi Y."/>
            <person name="Guerrero C."/>
            <person name="Acosta A."/>
            <person name="de Eugenio L.I."/>
            <person name="Martinez V."/>
            <person name="Marques S."/>
            <person name="Rojo F."/>
            <person name="Santero E."/>
            <person name="Genilloud O."/>
            <person name="Perez-Perez J."/>
            <person name="Rossello-Mora R."/>
            <person name="Ramos J.L."/>
        </authorList>
    </citation>
    <scope>NUCLEOTIDE SEQUENCE</scope>
</reference>
<gene>
    <name evidence="4" type="ORF">LDC_2368</name>
</gene>
<accession>D9PLE5</accession>